<keyword evidence="2" id="KW-1185">Reference proteome</keyword>
<dbReference type="STRING" id="933084.A0A067PA25"/>
<feature type="non-terminal residue" evidence="1">
    <location>
        <position position="128"/>
    </location>
</feature>
<dbReference type="InParanoid" id="A0A067PA25"/>
<protein>
    <submittedName>
        <fullName evidence="1">Uncharacterized protein</fullName>
    </submittedName>
</protein>
<dbReference type="Proteomes" id="UP000027265">
    <property type="component" value="Unassembled WGS sequence"/>
</dbReference>
<dbReference type="AlphaFoldDB" id="A0A067PA25"/>
<dbReference type="OrthoDB" id="3268838at2759"/>
<dbReference type="HOGENOM" id="CLU_161086_0_0_1"/>
<gene>
    <name evidence="1" type="ORF">JAAARDRAFT_99364</name>
</gene>
<sequence>TVIALWADATNEEATKRTAYPDAKKGSVHHLDGTCNYMRGQTKNQTALYPPMFRYKKGKPAPPSITSLQIKGPQSVHSTNRAIIIDFGAAILSLAYLTHTSIQMFPSDVWYNSIRKFKVALGIEFSSY</sequence>
<reference evidence="2" key="1">
    <citation type="journal article" date="2014" name="Proc. Natl. Acad. Sci. U.S.A.">
        <title>Extensive sampling of basidiomycete genomes demonstrates inadequacy of the white-rot/brown-rot paradigm for wood decay fungi.</title>
        <authorList>
            <person name="Riley R."/>
            <person name="Salamov A.A."/>
            <person name="Brown D.W."/>
            <person name="Nagy L.G."/>
            <person name="Floudas D."/>
            <person name="Held B.W."/>
            <person name="Levasseur A."/>
            <person name="Lombard V."/>
            <person name="Morin E."/>
            <person name="Otillar R."/>
            <person name="Lindquist E.A."/>
            <person name="Sun H."/>
            <person name="LaButti K.M."/>
            <person name="Schmutz J."/>
            <person name="Jabbour D."/>
            <person name="Luo H."/>
            <person name="Baker S.E."/>
            <person name="Pisabarro A.G."/>
            <person name="Walton J.D."/>
            <person name="Blanchette R.A."/>
            <person name="Henrissat B."/>
            <person name="Martin F."/>
            <person name="Cullen D."/>
            <person name="Hibbett D.S."/>
            <person name="Grigoriev I.V."/>
        </authorList>
    </citation>
    <scope>NUCLEOTIDE SEQUENCE [LARGE SCALE GENOMIC DNA]</scope>
    <source>
        <strain evidence="2">MUCL 33604</strain>
    </source>
</reference>
<proteinExistence type="predicted"/>
<dbReference type="EMBL" id="KL197746">
    <property type="protein sequence ID" value="KDQ51614.1"/>
    <property type="molecule type" value="Genomic_DNA"/>
</dbReference>
<accession>A0A067PA25</accession>
<name>A0A067PA25_9AGAM</name>
<evidence type="ECO:0000313" key="2">
    <source>
        <dbReference type="Proteomes" id="UP000027265"/>
    </source>
</evidence>
<feature type="non-terminal residue" evidence="1">
    <location>
        <position position="1"/>
    </location>
</feature>
<organism evidence="1 2">
    <name type="scientific">Jaapia argillacea MUCL 33604</name>
    <dbReference type="NCBI Taxonomy" id="933084"/>
    <lineage>
        <taxon>Eukaryota</taxon>
        <taxon>Fungi</taxon>
        <taxon>Dikarya</taxon>
        <taxon>Basidiomycota</taxon>
        <taxon>Agaricomycotina</taxon>
        <taxon>Agaricomycetes</taxon>
        <taxon>Agaricomycetidae</taxon>
        <taxon>Jaapiales</taxon>
        <taxon>Jaapiaceae</taxon>
        <taxon>Jaapia</taxon>
    </lineage>
</organism>
<evidence type="ECO:0000313" key="1">
    <source>
        <dbReference type="EMBL" id="KDQ51614.1"/>
    </source>
</evidence>